<dbReference type="AlphaFoldDB" id="A0A411K8Z2"/>
<evidence type="ECO:0000256" key="4">
    <source>
        <dbReference type="ARBA" id="ARBA00022989"/>
    </source>
</evidence>
<dbReference type="Pfam" id="PF05933">
    <property type="entry name" value="Fun_ATP-synt_8"/>
    <property type="match status" value="1"/>
</dbReference>
<dbReference type="GO" id="GO:0005743">
    <property type="term" value="C:mitochondrial inner membrane"/>
    <property type="evidence" value="ECO:0007669"/>
    <property type="project" value="UniProtKB-SubCell"/>
</dbReference>
<comment type="function">
    <text evidence="6">Mitochondrial membrane ATP synthase (F(1)F(0) ATP synthase or Complex V) produces ATP from ADP in the presence of a proton gradient across the membrane which is generated by electron transport complexes of the respiratory chain. F-type ATPases consist of two structural domains, F(1) - containing the extramembraneous catalytic core and F(0) - containing the membrane proton channel, linked together by a central stalk and a peripheral stalk. During catalysis, ATP synthesis in the catalytic domain of F(1) is coupled via a rotary mechanism of the central stalk subunits to proton translocation. Part of the complex F(0) domain. Minor subunit located with subunit a in the membrane.</text>
</comment>
<keyword evidence="6" id="KW-0138">CF(0)</keyword>
<dbReference type="GeneID" id="39110755"/>
<keyword evidence="5 6" id="KW-0472">Membrane</keyword>
<dbReference type="GO" id="GO:0045259">
    <property type="term" value="C:proton-transporting ATP synthase complex"/>
    <property type="evidence" value="ECO:0007669"/>
    <property type="project" value="UniProtKB-KW"/>
</dbReference>
<organism evidence="7">
    <name type="scientific">Schizosaccharomyces cryophilus</name>
    <dbReference type="NCBI Taxonomy" id="866546"/>
    <lineage>
        <taxon>Eukaryota</taxon>
        <taxon>Fungi</taxon>
        <taxon>Dikarya</taxon>
        <taxon>Ascomycota</taxon>
        <taxon>Taphrinomycotina</taxon>
        <taxon>Schizosaccharomycetes</taxon>
        <taxon>Schizosaccharomycetales</taxon>
        <taxon>Schizosaccharomycetaceae</taxon>
        <taxon>Schizosaccharomyces</taxon>
    </lineage>
</organism>
<evidence type="ECO:0000256" key="1">
    <source>
        <dbReference type="ARBA" id="ARBA00004167"/>
    </source>
</evidence>
<geneLocation type="mitochondrion" evidence="7"/>
<dbReference type="RefSeq" id="YP_009555972.1">
    <property type="nucleotide sequence ID" value="NC_040930.1"/>
</dbReference>
<dbReference type="GO" id="GO:0015078">
    <property type="term" value="F:proton transmembrane transporter activity"/>
    <property type="evidence" value="ECO:0007669"/>
    <property type="project" value="UniProtKB-UniRule"/>
</dbReference>
<sequence>MPQLNPLYFLNVLSFGFVIFSILLYIASVYILPRYTELFISRSIFTDL</sequence>
<reference evidence="7" key="1">
    <citation type="journal article" date="2011" name="Science">
        <title>Comparative functional genomics of the fission yeasts.</title>
        <authorList>
            <person name="Rhind N."/>
            <person name="Chen Z."/>
            <person name="Yassour M."/>
            <person name="Thompson D.A."/>
            <person name="Haas B.J."/>
            <person name="Habib N."/>
            <person name="Wapinski I."/>
            <person name="Roy S."/>
            <person name="Lin M.F."/>
            <person name="Heiman D.I."/>
            <person name="Young S.K."/>
            <person name="Furuya K."/>
            <person name="Guo Y."/>
            <person name="Pidoux A."/>
            <person name="Chen H.M."/>
            <person name="Robbertse B."/>
            <person name="Goldberg J.M."/>
            <person name="Aoki K."/>
            <person name="Bayne E.H."/>
            <person name="Berlin A.M."/>
            <person name="Desjardins C.A."/>
            <person name="Dobbs E."/>
            <person name="Dukaj L."/>
            <person name="Fan L."/>
            <person name="FitzGerald M.G."/>
            <person name="French C."/>
            <person name="Gujja S."/>
            <person name="Hansen K."/>
            <person name="Keifenheim D."/>
            <person name="Levin J.Z."/>
            <person name="Mosher R.A."/>
            <person name="Mueller C.A."/>
            <person name="Pfiffner J."/>
            <person name="Priest M."/>
            <person name="Russ C."/>
            <person name="Smialowska A."/>
            <person name="Swoboda P."/>
            <person name="Sykes S.M."/>
            <person name="Vaughn M."/>
            <person name="Vengrova S."/>
            <person name="Yoder R."/>
            <person name="Zeng Q."/>
            <person name="Allshire R."/>
            <person name="Baulcombe D."/>
            <person name="Birren B.W."/>
            <person name="Brown W."/>
            <person name="Ekwall K."/>
            <person name="Kellis M."/>
            <person name="Leatherwood J."/>
            <person name="Levin H."/>
            <person name="Margalit H."/>
            <person name="Martienssen R."/>
            <person name="Nieduszynski C.A."/>
            <person name="Spatafora J.W."/>
            <person name="Friedman N."/>
            <person name="Dalgaard J.Z."/>
            <person name="Baumann P."/>
            <person name="Niki H."/>
            <person name="Regev A."/>
            <person name="Nusbaum C."/>
        </authorList>
    </citation>
    <scope>NUCLEOTIDE SEQUENCE</scope>
    <source>
        <strain evidence="7">OY26</strain>
    </source>
</reference>
<gene>
    <name evidence="7" type="primary">atp8</name>
</gene>
<proteinExistence type="inferred from homology"/>
<evidence type="ECO:0000256" key="6">
    <source>
        <dbReference type="RuleBase" id="RU368038"/>
    </source>
</evidence>
<keyword evidence="6" id="KW-0406">Ion transport</keyword>
<keyword evidence="6" id="KW-0375">Hydrogen ion transport</keyword>
<dbReference type="GO" id="GO:0015986">
    <property type="term" value="P:proton motive force-driven ATP synthesis"/>
    <property type="evidence" value="ECO:0007669"/>
    <property type="project" value="UniProtKB-UniRule"/>
</dbReference>
<dbReference type="EMBL" id="MK457734">
    <property type="protein sequence ID" value="QBC74714.1"/>
    <property type="molecule type" value="Genomic_DNA"/>
</dbReference>
<keyword evidence="3 6" id="KW-0812">Transmembrane</keyword>
<keyword evidence="6" id="KW-0066">ATP synthesis</keyword>
<keyword evidence="4 6" id="KW-1133">Transmembrane helix</keyword>
<keyword evidence="6 7" id="KW-0496">Mitochondrion</keyword>
<protein>
    <recommendedName>
        <fullName evidence="6">ATP synthase protein 8</fullName>
    </recommendedName>
</protein>
<comment type="similarity">
    <text evidence="2 6">Belongs to the ATPase protein 8 family.</text>
</comment>
<comment type="subunit">
    <text evidence="6">F-type ATPases have 2 components, CF(1) - the catalytic core - and CF(0) - the membrane proton channel.</text>
</comment>
<accession>A0A411K8Z2</accession>
<dbReference type="InterPro" id="IPR009230">
    <property type="entry name" value="ATP_synth_su8_fun"/>
</dbReference>
<evidence type="ECO:0000256" key="3">
    <source>
        <dbReference type="ARBA" id="ARBA00022692"/>
    </source>
</evidence>
<reference evidence="7" key="2">
    <citation type="submission" date="2019-01" db="EMBL/GenBank/DDBJ databases">
        <authorList>
            <person name="Nusbaum C."/>
        </authorList>
    </citation>
    <scope>NUCLEOTIDE SEQUENCE</scope>
    <source>
        <strain evidence="7">OY26</strain>
    </source>
</reference>
<evidence type="ECO:0000256" key="2">
    <source>
        <dbReference type="ARBA" id="ARBA00008892"/>
    </source>
</evidence>
<keyword evidence="6" id="KW-0813">Transport</keyword>
<name>A0A411K8Z2_9SCHI</name>
<evidence type="ECO:0000256" key="5">
    <source>
        <dbReference type="ARBA" id="ARBA00023136"/>
    </source>
</evidence>
<comment type="subcellular location">
    <subcellularLocation>
        <location evidence="1">Membrane</location>
        <topology evidence="1">Single-pass membrane protein</topology>
    </subcellularLocation>
    <subcellularLocation>
        <location evidence="6">Mitochondrion inner membrane</location>
        <topology evidence="6">Single-pass membrane protein</topology>
    </subcellularLocation>
</comment>
<feature type="transmembrane region" description="Helical" evidence="6">
    <location>
        <begin position="12"/>
        <end position="32"/>
    </location>
</feature>
<evidence type="ECO:0000313" key="7">
    <source>
        <dbReference type="EMBL" id="QBC74714.1"/>
    </source>
</evidence>